<dbReference type="InterPro" id="IPR011250">
    <property type="entry name" value="OMP/PagP_B-barrel"/>
</dbReference>
<evidence type="ECO:0000313" key="2">
    <source>
        <dbReference type="Proteomes" id="UP001212499"/>
    </source>
</evidence>
<gene>
    <name evidence="1" type="ORF">PN457_14015</name>
</gene>
<organism evidence="1 2">
    <name type="scientific">Anabaenopsis arnoldii</name>
    <dbReference type="NCBI Taxonomy" id="2152938"/>
    <lineage>
        <taxon>Bacteria</taxon>
        <taxon>Bacillati</taxon>
        <taxon>Cyanobacteriota</taxon>
        <taxon>Cyanophyceae</taxon>
        <taxon>Nostocales</taxon>
        <taxon>Nodulariaceae</taxon>
        <taxon>Anabaenopsis</taxon>
    </lineage>
</organism>
<keyword evidence="2" id="KW-1185">Reference proteome</keyword>
<name>A0ABT5ATW2_9CYAN</name>
<reference evidence="1 2" key="1">
    <citation type="submission" date="2023-01" db="EMBL/GenBank/DDBJ databases">
        <title>Genomes from the Australian National Cyanobacteria Reference Collection.</title>
        <authorList>
            <person name="Willis A."/>
            <person name="Lee E.M.F."/>
        </authorList>
    </citation>
    <scope>NUCLEOTIDE SEQUENCE [LARGE SCALE GENOMIC DNA]</scope>
    <source>
        <strain evidence="1 2">CS-1033</strain>
    </source>
</reference>
<proteinExistence type="predicted"/>
<protein>
    <recommendedName>
        <fullName evidence="3">Outer membrane protein beta-barrel domain-containing protein</fullName>
    </recommendedName>
</protein>
<dbReference type="SUPFAM" id="SSF56925">
    <property type="entry name" value="OMPA-like"/>
    <property type="match status" value="1"/>
</dbReference>
<accession>A0ABT5ATW2</accession>
<sequence>MNIISLVYYKLDKCKSLFYLPSVAALTMLSSGVSAIAETVDTQLLHEASVNAISMATPCKVEVANETFTPVQGTVETSSASLISQSKLTSHHQIAQANIDFGRPSRAGKNYVGIAGNLGLEGSNSSLGDANVAVVGKVGLTNTISVRPSALFGNNTTILLPVTYDFSLQQPSPFEEPLAIAPYVGVGAALKTGDNSKTALLVSVGLDFPLNSRFTATASANAGFFDQTDIGLLLGVGYNFSGF</sequence>
<comment type="caution">
    <text evidence="1">The sequence shown here is derived from an EMBL/GenBank/DDBJ whole genome shotgun (WGS) entry which is preliminary data.</text>
</comment>
<dbReference type="Proteomes" id="UP001212499">
    <property type="component" value="Unassembled WGS sequence"/>
</dbReference>
<evidence type="ECO:0000313" key="1">
    <source>
        <dbReference type="EMBL" id="MDB9540754.1"/>
    </source>
</evidence>
<dbReference type="EMBL" id="JAQMUH010000157">
    <property type="protein sequence ID" value="MDB9540754.1"/>
    <property type="molecule type" value="Genomic_DNA"/>
</dbReference>
<evidence type="ECO:0008006" key="3">
    <source>
        <dbReference type="Google" id="ProtNLM"/>
    </source>
</evidence>